<dbReference type="PANTHER" id="PTHR43394">
    <property type="entry name" value="ATP-DEPENDENT PERMEASE MDL1, MITOCHONDRIAL"/>
    <property type="match status" value="1"/>
</dbReference>
<dbReference type="Gene3D" id="3.40.50.300">
    <property type="entry name" value="P-loop containing nucleotide triphosphate hydrolases"/>
    <property type="match status" value="1"/>
</dbReference>
<feature type="transmembrane region" description="Helical" evidence="11">
    <location>
        <begin position="74"/>
        <end position="94"/>
    </location>
</feature>
<dbReference type="SUPFAM" id="SSF90123">
    <property type="entry name" value="ABC transporter transmembrane region"/>
    <property type="match status" value="1"/>
</dbReference>
<keyword evidence="6" id="KW-0547">Nucleotide-binding</keyword>
<dbReference type="GO" id="GO:0016887">
    <property type="term" value="F:ATP hydrolysis activity"/>
    <property type="evidence" value="ECO:0007669"/>
    <property type="project" value="InterPro"/>
</dbReference>
<evidence type="ECO:0000256" key="9">
    <source>
        <dbReference type="ARBA" id="ARBA00023136"/>
    </source>
</evidence>
<dbReference type="Pfam" id="PF00664">
    <property type="entry name" value="ABC_membrane"/>
    <property type="match status" value="1"/>
</dbReference>
<dbReference type="PATRIC" id="fig|1684.4.peg.1347"/>
<dbReference type="InterPro" id="IPR003593">
    <property type="entry name" value="AAA+_ATPase"/>
</dbReference>
<protein>
    <submittedName>
        <fullName evidence="14">ABC transporter, permease/ATP binding protein</fullName>
    </submittedName>
</protein>
<gene>
    <name evidence="14" type="ORF">JF69_12560</name>
</gene>
<dbReference type="InterPro" id="IPR039421">
    <property type="entry name" value="Type_1_exporter"/>
</dbReference>
<dbReference type="Gene3D" id="1.20.1560.10">
    <property type="entry name" value="ABC transporter type 1, transmembrane domain"/>
    <property type="match status" value="1"/>
</dbReference>
<dbReference type="Proteomes" id="UP000033648">
    <property type="component" value="Unassembled WGS sequence"/>
</dbReference>
<dbReference type="OrthoDB" id="9806127at2"/>
<feature type="transmembrane region" description="Helical" evidence="11">
    <location>
        <begin position="306"/>
        <end position="326"/>
    </location>
</feature>
<dbReference type="GO" id="GO:0005886">
    <property type="term" value="C:plasma membrane"/>
    <property type="evidence" value="ECO:0007669"/>
    <property type="project" value="UniProtKB-SubCell"/>
</dbReference>
<organism evidence="14 15">
    <name type="scientific">Bifidobacterium asteroides</name>
    <dbReference type="NCBI Taxonomy" id="1684"/>
    <lineage>
        <taxon>Bacteria</taxon>
        <taxon>Bacillati</taxon>
        <taxon>Actinomycetota</taxon>
        <taxon>Actinomycetes</taxon>
        <taxon>Bifidobacteriales</taxon>
        <taxon>Bifidobacteriaceae</taxon>
        <taxon>Bifidobacterium</taxon>
    </lineage>
</organism>
<feature type="domain" description="ABC transporter" evidence="12">
    <location>
        <begin position="359"/>
        <end position="595"/>
    </location>
</feature>
<name>A0A0F4KV86_9BIFI</name>
<keyword evidence="7" id="KW-0067">ATP-binding</keyword>
<comment type="caution">
    <text evidence="14">The sequence shown here is derived from an EMBL/GenBank/DDBJ whole genome shotgun (WGS) entry which is preliminary data.</text>
</comment>
<evidence type="ECO:0000256" key="10">
    <source>
        <dbReference type="ARBA" id="ARBA00023455"/>
    </source>
</evidence>
<evidence type="ECO:0000259" key="12">
    <source>
        <dbReference type="PROSITE" id="PS50893"/>
    </source>
</evidence>
<dbReference type="PROSITE" id="PS50893">
    <property type="entry name" value="ABC_TRANSPORTER_2"/>
    <property type="match status" value="1"/>
</dbReference>
<dbReference type="GO" id="GO:0005524">
    <property type="term" value="F:ATP binding"/>
    <property type="evidence" value="ECO:0007669"/>
    <property type="project" value="UniProtKB-KW"/>
</dbReference>
<evidence type="ECO:0000256" key="2">
    <source>
        <dbReference type="ARBA" id="ARBA00022448"/>
    </source>
</evidence>
<dbReference type="InterPro" id="IPR027417">
    <property type="entry name" value="P-loop_NTPase"/>
</dbReference>
<evidence type="ECO:0000313" key="15">
    <source>
        <dbReference type="Proteomes" id="UP000033648"/>
    </source>
</evidence>
<keyword evidence="5 11" id="KW-0812">Transmembrane</keyword>
<comment type="subcellular location">
    <subcellularLocation>
        <location evidence="1">Cell inner membrane</location>
        <topology evidence="1">Multi-pass membrane protein</topology>
    </subcellularLocation>
</comment>
<dbReference type="AlphaFoldDB" id="A0A0F4KV86"/>
<accession>A0A0F4KV86</accession>
<proteinExistence type="inferred from homology"/>
<evidence type="ECO:0000256" key="3">
    <source>
        <dbReference type="ARBA" id="ARBA00022475"/>
    </source>
</evidence>
<evidence type="ECO:0000256" key="11">
    <source>
        <dbReference type="SAM" id="Phobius"/>
    </source>
</evidence>
<keyword evidence="8 11" id="KW-1133">Transmembrane helix</keyword>
<evidence type="ECO:0000256" key="6">
    <source>
        <dbReference type="ARBA" id="ARBA00022741"/>
    </source>
</evidence>
<dbReference type="InterPro" id="IPR017871">
    <property type="entry name" value="ABC_transporter-like_CS"/>
</dbReference>
<evidence type="ECO:0000256" key="5">
    <source>
        <dbReference type="ARBA" id="ARBA00022692"/>
    </source>
</evidence>
<feature type="domain" description="ABC transmembrane type-1" evidence="13">
    <location>
        <begin position="38"/>
        <end position="324"/>
    </location>
</feature>
<feature type="transmembrane region" description="Helical" evidence="11">
    <location>
        <begin position="38"/>
        <end position="62"/>
    </location>
</feature>
<reference evidence="14 15" key="1">
    <citation type="submission" date="2014-12" db="EMBL/GenBank/DDBJ databases">
        <title>Comparative genomics of the lactic acid bacteria isolated from the honey bee gut.</title>
        <authorList>
            <person name="Ellegaard K.M."/>
            <person name="Tamarit D."/>
            <person name="Javelind E."/>
            <person name="Olofsson T."/>
            <person name="Andersson S.G."/>
            <person name="Vasquez A."/>
        </authorList>
    </citation>
    <scope>NUCLEOTIDE SEQUENCE [LARGE SCALE GENOMIC DNA]</scope>
    <source>
        <strain evidence="14 15">Bin2</strain>
    </source>
</reference>
<keyword evidence="4" id="KW-0997">Cell inner membrane</keyword>
<sequence length="608" mass="67300">MKGSTVSVVRSDKQEPARPKHTIRTILRSLREYRKASFLAPAFVFLESVLEIVIPTIMASLIDQGVSGRSMPAIFKFGLILLACSAVSLFSGFMSGRYAAIASSGLAKNVRSDLFAKVQSFSFTNIDRFSTGSIITRLTTDVTNLQNAYQMVIRVGVRAPIMVIVAWLFSYRISRPISLVFLVAIPILGFGLIGLSLLVHPIFERVFHTYDHLNNVVDENLQGIRVVKSYNREDYEERKFNGISSAIYRAFCKAERIMSLNPALLNFCIYASLLVISWMGASQIVASGNNAALGLTTGDLTALVTYAIQIMMAMNMVSMIVVMVVISQASAERICQVLNEVSTVHDPAKPVMKVADGSISFQDVTFRYSERSERPVLSHINLQVPSGSTLGIVGGTGSSKSSLVQLIPRLYDVTEGSLQVGGVDVRQYDLTVLRDQVAMVLQKNVLFTGTIAENLRWGNPQATDEDLVRACTLAQADDFVREFPDGYQTYLDEGGTNLSGGQRQRLCIARALLKKPDILILDDSTSAVDTKTDQLIRRAFSQEIPDTTKIIISQRLASVEDADMIVVLEEGRILDKGTHQELLRTCQEYRSIYESQTRNQSEEDKDHE</sequence>
<dbReference type="Pfam" id="PF00005">
    <property type="entry name" value="ABC_tran"/>
    <property type="match status" value="1"/>
</dbReference>
<dbReference type="EMBL" id="JWME01000011">
    <property type="protein sequence ID" value="KJY49943.1"/>
    <property type="molecule type" value="Genomic_DNA"/>
</dbReference>
<evidence type="ECO:0000256" key="8">
    <source>
        <dbReference type="ARBA" id="ARBA00022989"/>
    </source>
</evidence>
<evidence type="ECO:0000313" key="14">
    <source>
        <dbReference type="EMBL" id="KJY49943.1"/>
    </source>
</evidence>
<dbReference type="SUPFAM" id="SSF52540">
    <property type="entry name" value="P-loop containing nucleoside triphosphate hydrolases"/>
    <property type="match status" value="1"/>
</dbReference>
<comment type="similarity">
    <text evidence="10">Belongs to the ABC transporter superfamily. Siderophore-Fe(3+) uptake transporter (SIUT) (TC 3.A.1.21) family.</text>
</comment>
<dbReference type="GO" id="GO:0015421">
    <property type="term" value="F:ABC-type oligopeptide transporter activity"/>
    <property type="evidence" value="ECO:0007669"/>
    <property type="project" value="TreeGrafter"/>
</dbReference>
<dbReference type="FunFam" id="3.40.50.300:FF:000221">
    <property type="entry name" value="Multidrug ABC transporter ATP-binding protein"/>
    <property type="match status" value="1"/>
</dbReference>
<dbReference type="CDD" id="cd18548">
    <property type="entry name" value="ABC_6TM_Tm287_like"/>
    <property type="match status" value="1"/>
</dbReference>
<evidence type="ECO:0000256" key="7">
    <source>
        <dbReference type="ARBA" id="ARBA00022840"/>
    </source>
</evidence>
<feature type="transmembrane region" description="Helical" evidence="11">
    <location>
        <begin position="179"/>
        <end position="199"/>
    </location>
</feature>
<dbReference type="SMART" id="SM00382">
    <property type="entry name" value="AAA"/>
    <property type="match status" value="1"/>
</dbReference>
<feature type="transmembrane region" description="Helical" evidence="11">
    <location>
        <begin position="263"/>
        <end position="286"/>
    </location>
</feature>
<dbReference type="InterPro" id="IPR011527">
    <property type="entry name" value="ABC1_TM_dom"/>
</dbReference>
<feature type="transmembrane region" description="Helical" evidence="11">
    <location>
        <begin position="155"/>
        <end position="173"/>
    </location>
</feature>
<dbReference type="PROSITE" id="PS50929">
    <property type="entry name" value="ABC_TM1F"/>
    <property type="match status" value="1"/>
</dbReference>
<keyword evidence="9 11" id="KW-0472">Membrane</keyword>
<evidence type="ECO:0000256" key="4">
    <source>
        <dbReference type="ARBA" id="ARBA00022519"/>
    </source>
</evidence>
<dbReference type="InterPro" id="IPR036640">
    <property type="entry name" value="ABC1_TM_sf"/>
</dbReference>
<keyword evidence="2" id="KW-0813">Transport</keyword>
<evidence type="ECO:0000259" key="13">
    <source>
        <dbReference type="PROSITE" id="PS50929"/>
    </source>
</evidence>
<dbReference type="InterPro" id="IPR003439">
    <property type="entry name" value="ABC_transporter-like_ATP-bd"/>
</dbReference>
<dbReference type="PROSITE" id="PS00211">
    <property type="entry name" value="ABC_TRANSPORTER_1"/>
    <property type="match status" value="1"/>
</dbReference>
<dbReference type="PANTHER" id="PTHR43394:SF1">
    <property type="entry name" value="ATP-BINDING CASSETTE SUB-FAMILY B MEMBER 10, MITOCHONDRIAL"/>
    <property type="match status" value="1"/>
</dbReference>
<keyword evidence="3" id="KW-1003">Cell membrane</keyword>
<evidence type="ECO:0000256" key="1">
    <source>
        <dbReference type="ARBA" id="ARBA00004429"/>
    </source>
</evidence>